<dbReference type="AlphaFoldDB" id="A0A368FV98"/>
<evidence type="ECO:0000313" key="10">
    <source>
        <dbReference type="EMBL" id="RCN36131.1"/>
    </source>
</evidence>
<comment type="subcellular location">
    <subcellularLocation>
        <location evidence="1">Membrane</location>
        <topology evidence="1">Multi-pass membrane protein</topology>
    </subcellularLocation>
</comment>
<evidence type="ECO:0000256" key="7">
    <source>
        <dbReference type="ARBA" id="ARBA00023303"/>
    </source>
</evidence>
<keyword evidence="4 8" id="KW-1133">Transmembrane helix</keyword>
<dbReference type="GO" id="GO:0030322">
    <property type="term" value="P:stabilization of membrane potential"/>
    <property type="evidence" value="ECO:0007669"/>
    <property type="project" value="TreeGrafter"/>
</dbReference>
<organism evidence="10 11">
    <name type="scientific">Ancylostoma caninum</name>
    <name type="common">Dog hookworm</name>
    <dbReference type="NCBI Taxonomy" id="29170"/>
    <lineage>
        <taxon>Eukaryota</taxon>
        <taxon>Metazoa</taxon>
        <taxon>Ecdysozoa</taxon>
        <taxon>Nematoda</taxon>
        <taxon>Chromadorea</taxon>
        <taxon>Rhabditida</taxon>
        <taxon>Rhabditina</taxon>
        <taxon>Rhabditomorpha</taxon>
        <taxon>Strongyloidea</taxon>
        <taxon>Ancylostomatidae</taxon>
        <taxon>Ancylostomatinae</taxon>
        <taxon>Ancylostoma</taxon>
    </lineage>
</organism>
<evidence type="ECO:0000256" key="1">
    <source>
        <dbReference type="ARBA" id="ARBA00004141"/>
    </source>
</evidence>
<dbReference type="GO" id="GO:0022841">
    <property type="term" value="F:potassium ion leak channel activity"/>
    <property type="evidence" value="ECO:0007669"/>
    <property type="project" value="TreeGrafter"/>
</dbReference>
<dbReference type="EMBL" id="JOJR01000586">
    <property type="protein sequence ID" value="RCN36131.1"/>
    <property type="molecule type" value="Genomic_DNA"/>
</dbReference>
<accession>A0A368FV98</accession>
<dbReference type="Gene3D" id="1.10.287.70">
    <property type="match status" value="1"/>
</dbReference>
<dbReference type="PANTHER" id="PTHR11003:SF333">
    <property type="entry name" value="TWIK FAMILY OF POTASSIUM CHANNELS PROTEIN 7"/>
    <property type="match status" value="1"/>
</dbReference>
<reference evidence="10 11" key="1">
    <citation type="submission" date="2014-10" db="EMBL/GenBank/DDBJ databases">
        <title>Draft genome of the hookworm Ancylostoma caninum.</title>
        <authorList>
            <person name="Mitreva M."/>
        </authorList>
    </citation>
    <scope>NUCLEOTIDE SEQUENCE [LARGE SCALE GENOMIC DNA]</scope>
    <source>
        <strain evidence="10 11">Baltimore</strain>
    </source>
</reference>
<keyword evidence="2" id="KW-0813">Transport</keyword>
<comment type="caution">
    <text evidence="10">The sequence shown here is derived from an EMBL/GenBank/DDBJ whole genome shotgun (WGS) entry which is preliminary data.</text>
</comment>
<feature type="transmembrane region" description="Helical" evidence="8">
    <location>
        <begin position="40"/>
        <end position="59"/>
    </location>
</feature>
<evidence type="ECO:0000256" key="6">
    <source>
        <dbReference type="ARBA" id="ARBA00023136"/>
    </source>
</evidence>
<keyword evidence="6 8" id="KW-0472">Membrane</keyword>
<evidence type="ECO:0000256" key="5">
    <source>
        <dbReference type="ARBA" id="ARBA00023065"/>
    </source>
</evidence>
<dbReference type="InterPro" id="IPR003280">
    <property type="entry name" value="2pore_dom_K_chnl"/>
</dbReference>
<dbReference type="STRING" id="29170.A0A368FV98"/>
<dbReference type="Pfam" id="PF07885">
    <property type="entry name" value="Ion_trans_2"/>
    <property type="match status" value="1"/>
</dbReference>
<evidence type="ECO:0000256" key="8">
    <source>
        <dbReference type="SAM" id="Phobius"/>
    </source>
</evidence>
<sequence>MDWELVAQQHLHNMSDKLFVAFEKYFLTSIEVKKNTTVEIWSFSTAVFFAVTVVTTIGYGNPVPITNIGRVVCIMFSLFGIPLTLVTIADLGKSLRYSVL</sequence>
<gene>
    <name evidence="10" type="ORF">ANCCAN_17986</name>
</gene>
<keyword evidence="3 8" id="KW-0812">Transmembrane</keyword>
<dbReference type="SUPFAM" id="SSF81324">
    <property type="entry name" value="Voltage-gated potassium channels"/>
    <property type="match status" value="1"/>
</dbReference>
<dbReference type="Proteomes" id="UP000252519">
    <property type="component" value="Unassembled WGS sequence"/>
</dbReference>
<dbReference type="OrthoDB" id="297496at2759"/>
<protein>
    <submittedName>
        <fullName evidence="10">Ion channel</fullName>
    </submittedName>
</protein>
<feature type="domain" description="Potassium channel" evidence="9">
    <location>
        <begin position="27"/>
        <end position="95"/>
    </location>
</feature>
<keyword evidence="5" id="KW-0406">Ion transport</keyword>
<dbReference type="GO" id="GO:0005886">
    <property type="term" value="C:plasma membrane"/>
    <property type="evidence" value="ECO:0007669"/>
    <property type="project" value="TreeGrafter"/>
</dbReference>
<evidence type="ECO:0000259" key="9">
    <source>
        <dbReference type="Pfam" id="PF07885"/>
    </source>
</evidence>
<keyword evidence="7" id="KW-0407">Ion channel</keyword>
<name>A0A368FV98_ANCCA</name>
<dbReference type="InterPro" id="IPR013099">
    <property type="entry name" value="K_chnl_dom"/>
</dbReference>
<evidence type="ECO:0000256" key="3">
    <source>
        <dbReference type="ARBA" id="ARBA00022692"/>
    </source>
</evidence>
<keyword evidence="11" id="KW-1185">Reference proteome</keyword>
<evidence type="ECO:0000256" key="2">
    <source>
        <dbReference type="ARBA" id="ARBA00022448"/>
    </source>
</evidence>
<dbReference type="PANTHER" id="PTHR11003">
    <property type="entry name" value="POTASSIUM CHANNEL, SUBFAMILY K"/>
    <property type="match status" value="1"/>
</dbReference>
<proteinExistence type="predicted"/>
<feature type="transmembrane region" description="Helical" evidence="8">
    <location>
        <begin position="71"/>
        <end position="89"/>
    </location>
</feature>
<evidence type="ECO:0000313" key="11">
    <source>
        <dbReference type="Proteomes" id="UP000252519"/>
    </source>
</evidence>
<evidence type="ECO:0000256" key="4">
    <source>
        <dbReference type="ARBA" id="ARBA00022989"/>
    </source>
</evidence>
<dbReference type="GO" id="GO:0015271">
    <property type="term" value="F:outward rectifier potassium channel activity"/>
    <property type="evidence" value="ECO:0007669"/>
    <property type="project" value="TreeGrafter"/>
</dbReference>